<dbReference type="AlphaFoldDB" id="A0A919RDD8"/>
<evidence type="ECO:0000256" key="1">
    <source>
        <dbReference type="SAM" id="Phobius"/>
    </source>
</evidence>
<keyword evidence="3" id="KW-1185">Reference proteome</keyword>
<dbReference type="Proteomes" id="UP000655287">
    <property type="component" value="Unassembled WGS sequence"/>
</dbReference>
<keyword evidence="1" id="KW-1133">Transmembrane helix</keyword>
<reference evidence="2" key="1">
    <citation type="submission" date="2021-01" db="EMBL/GenBank/DDBJ databases">
        <title>Whole genome shotgun sequence of Sphaerisporangium rufum NBRC 109079.</title>
        <authorList>
            <person name="Komaki H."/>
            <person name="Tamura T."/>
        </authorList>
    </citation>
    <scope>NUCLEOTIDE SEQUENCE</scope>
    <source>
        <strain evidence="2">NBRC 109079</strain>
    </source>
</reference>
<evidence type="ECO:0000313" key="2">
    <source>
        <dbReference type="EMBL" id="GII81935.1"/>
    </source>
</evidence>
<dbReference type="EMBL" id="BOOU01000120">
    <property type="protein sequence ID" value="GII81935.1"/>
    <property type="molecule type" value="Genomic_DNA"/>
</dbReference>
<protein>
    <submittedName>
        <fullName evidence="2">Uncharacterized protein</fullName>
    </submittedName>
</protein>
<evidence type="ECO:0000313" key="3">
    <source>
        <dbReference type="Proteomes" id="UP000655287"/>
    </source>
</evidence>
<feature type="transmembrane region" description="Helical" evidence="1">
    <location>
        <begin position="35"/>
        <end position="52"/>
    </location>
</feature>
<keyword evidence="1" id="KW-0812">Transmembrane</keyword>
<gene>
    <name evidence="2" type="ORF">Sru01_69170</name>
</gene>
<organism evidence="2 3">
    <name type="scientific">Sphaerisporangium rufum</name>
    <dbReference type="NCBI Taxonomy" id="1381558"/>
    <lineage>
        <taxon>Bacteria</taxon>
        <taxon>Bacillati</taxon>
        <taxon>Actinomycetota</taxon>
        <taxon>Actinomycetes</taxon>
        <taxon>Streptosporangiales</taxon>
        <taxon>Streptosporangiaceae</taxon>
        <taxon>Sphaerisporangium</taxon>
    </lineage>
</organism>
<keyword evidence="1" id="KW-0472">Membrane</keyword>
<accession>A0A919RDD8</accession>
<proteinExistence type="predicted"/>
<comment type="caution">
    <text evidence="2">The sequence shown here is derived from an EMBL/GenBank/DDBJ whole genome shotgun (WGS) entry which is preliminary data.</text>
</comment>
<name>A0A919RDD8_9ACTN</name>
<feature type="transmembrane region" description="Helical" evidence="1">
    <location>
        <begin position="72"/>
        <end position="93"/>
    </location>
</feature>
<sequence>MRPLCGSANMAIVARDTGTRSGAGDSPRSVFGPRWGAWVILLFGVLVVPDKVHDLVTGEPGLLAKTGHWGPVWTAAENAVLLIMWSLLFLSAVKDLLRRGRGRSASVPSDGATKPDDS</sequence>